<keyword evidence="2" id="KW-0812">Transmembrane</keyword>
<keyword evidence="2" id="KW-0472">Membrane</keyword>
<accession>A0ABS1E3D2</accession>
<dbReference type="EMBL" id="NRSH01000019">
    <property type="protein sequence ID" value="MBK1726008.1"/>
    <property type="molecule type" value="Genomic_DNA"/>
</dbReference>
<dbReference type="Gene3D" id="3.30.450.290">
    <property type="match status" value="1"/>
</dbReference>
<dbReference type="CDD" id="cd16936">
    <property type="entry name" value="HATPase_RsbW-like"/>
    <property type="match status" value="1"/>
</dbReference>
<keyword evidence="5" id="KW-1185">Reference proteome</keyword>
<feature type="transmembrane region" description="Helical" evidence="2">
    <location>
        <begin position="177"/>
        <end position="197"/>
    </location>
</feature>
<dbReference type="Gene3D" id="3.30.565.10">
    <property type="entry name" value="Histidine kinase-like ATPase, C-terminal domain"/>
    <property type="match status" value="1"/>
</dbReference>
<evidence type="ECO:0000313" key="4">
    <source>
        <dbReference type="EMBL" id="MBK1726008.1"/>
    </source>
</evidence>
<dbReference type="InterPro" id="IPR036890">
    <property type="entry name" value="HATPase_C_sf"/>
</dbReference>
<evidence type="ECO:0000256" key="1">
    <source>
        <dbReference type="ARBA" id="ARBA00022801"/>
    </source>
</evidence>
<dbReference type="InterPro" id="IPR036457">
    <property type="entry name" value="PPM-type-like_dom_sf"/>
</dbReference>
<evidence type="ECO:0000313" key="5">
    <source>
        <dbReference type="Proteomes" id="UP000738126"/>
    </source>
</evidence>
<organism evidence="4 5">
    <name type="scientific">Halorhodospira neutriphila</name>
    <dbReference type="NCBI Taxonomy" id="168379"/>
    <lineage>
        <taxon>Bacteria</taxon>
        <taxon>Pseudomonadati</taxon>
        <taxon>Pseudomonadota</taxon>
        <taxon>Gammaproteobacteria</taxon>
        <taxon>Chromatiales</taxon>
        <taxon>Ectothiorhodospiraceae</taxon>
        <taxon>Halorhodospira</taxon>
    </lineage>
</organism>
<reference evidence="4 5" key="1">
    <citation type="journal article" date="2020" name="Microorganisms">
        <title>Osmotic Adaptation and Compatible Solute Biosynthesis of Phototrophic Bacteria as Revealed from Genome Analyses.</title>
        <authorList>
            <person name="Imhoff J.F."/>
            <person name="Rahn T."/>
            <person name="Kunzel S."/>
            <person name="Keller A."/>
            <person name="Neulinger S.C."/>
        </authorList>
    </citation>
    <scope>NUCLEOTIDE SEQUENCE [LARGE SCALE GENOMIC DNA]</scope>
    <source>
        <strain evidence="4 5">DSM 15116</strain>
    </source>
</reference>
<dbReference type="Pfam" id="PF07228">
    <property type="entry name" value="SpoIIE"/>
    <property type="match status" value="1"/>
</dbReference>
<dbReference type="Proteomes" id="UP000738126">
    <property type="component" value="Unassembled WGS sequence"/>
</dbReference>
<dbReference type="InterPro" id="IPR052016">
    <property type="entry name" value="Bact_Sigma-Reg"/>
</dbReference>
<evidence type="ECO:0000259" key="3">
    <source>
        <dbReference type="SMART" id="SM00331"/>
    </source>
</evidence>
<dbReference type="RefSeq" id="WP_200256678.1">
    <property type="nucleotide sequence ID" value="NZ_NRSH01000019.1"/>
</dbReference>
<proteinExistence type="predicted"/>
<protein>
    <recommendedName>
        <fullName evidence="3">PPM-type phosphatase domain-containing protein</fullName>
    </recommendedName>
</protein>
<gene>
    <name evidence="4" type="ORF">CKO13_03030</name>
</gene>
<dbReference type="InterPro" id="IPR003594">
    <property type="entry name" value="HATPase_dom"/>
</dbReference>
<dbReference type="Gene3D" id="3.60.40.10">
    <property type="entry name" value="PPM-type phosphatase domain"/>
    <property type="match status" value="1"/>
</dbReference>
<dbReference type="SUPFAM" id="SSF55874">
    <property type="entry name" value="ATPase domain of HSP90 chaperone/DNA topoisomerase II/histidine kinase"/>
    <property type="match status" value="1"/>
</dbReference>
<dbReference type="Pfam" id="PF13581">
    <property type="entry name" value="HATPase_c_2"/>
    <property type="match status" value="1"/>
</dbReference>
<keyword evidence="2" id="KW-1133">Transmembrane helix</keyword>
<name>A0ABS1E3D2_9GAMM</name>
<dbReference type="PANTHER" id="PTHR43156:SF2">
    <property type="entry name" value="STAGE II SPORULATION PROTEIN E"/>
    <property type="match status" value="1"/>
</dbReference>
<keyword evidence="1" id="KW-0378">Hydrolase</keyword>
<dbReference type="PANTHER" id="PTHR43156">
    <property type="entry name" value="STAGE II SPORULATION PROTEIN E-RELATED"/>
    <property type="match status" value="1"/>
</dbReference>
<dbReference type="SMART" id="SM00331">
    <property type="entry name" value="PP2C_SIG"/>
    <property type="match status" value="1"/>
</dbReference>
<feature type="domain" description="PPM-type phosphatase" evidence="3">
    <location>
        <begin position="279"/>
        <end position="503"/>
    </location>
</feature>
<evidence type="ECO:0000256" key="2">
    <source>
        <dbReference type="SAM" id="Phobius"/>
    </source>
</evidence>
<dbReference type="InterPro" id="IPR001932">
    <property type="entry name" value="PPM-type_phosphatase-like_dom"/>
</dbReference>
<comment type="caution">
    <text evidence="4">The sequence shown here is derived from an EMBL/GenBank/DDBJ whole genome shotgun (WGS) entry which is preliminary data.</text>
</comment>
<sequence length="690" mass="74760">MRRPRLRSFLIATILAVALGVFLGATLFSSLLYEKILRRQAEQTAEATAQQTFGSMYQVMRRGWTREDLKAFIATLEEAYEGSPLRVAIYRGALVEALYGEIPGEAEADAAVERAFARGKAQRIEGGDQQRHVMPVEARSECLRCHTNAEPGDVLGVIDVSQDISAAQAQASAGYRWLFFAVTPLALLAAGGTAYFVNRRLSRAIEAFSGQIEQVNAVQDLQHVRPSALDLGFAELNRVMGHIDKLICRLRAIAVDKEMLDAHQRVLEEEQKTAERIVDRATTSSALETPGLRYVYRPAAILGGDILLAASRPNGNLLVLLGDFTGHGIGAAVGVPALATLYYDMVAQGAHPAEMLDAINERLYRSLPPEMFLTAALVEIDPGQRRIGVWNAGMPPVWLIREGAVRERFDSGDLPLGVTRDTAPGRRTLTYCEAAPGSYLFACSDGVTEAAGPEGARYGTEGVEASLTGAPAAQALDGLLEGLERFRGGAEPGDDTSLVALELDRLFAAGADDPAYTEPMQWQAELVLDARSLASVSPVPTLMRMLSELGALEADRQTLYTVTAELYNNALEHGILQLDSSLKGDEAGFEAYYRQRAEALAGLSTGEIRLRLAYAAQREDSGVVIEIEDSGEGFDYERVLDSSGPADGEAQRLVAGRGILLVRSLCDELVYFPPGNRVRARYLPRSHSSG</sequence>